<organism evidence="6 7">
    <name type="scientific">Spirochaeta lutea</name>
    <dbReference type="NCBI Taxonomy" id="1480694"/>
    <lineage>
        <taxon>Bacteria</taxon>
        <taxon>Pseudomonadati</taxon>
        <taxon>Spirochaetota</taxon>
        <taxon>Spirochaetia</taxon>
        <taxon>Spirochaetales</taxon>
        <taxon>Spirochaetaceae</taxon>
        <taxon>Spirochaeta</taxon>
    </lineage>
</organism>
<dbReference type="PANTHER" id="PTHR24567">
    <property type="entry name" value="CRP FAMILY TRANSCRIPTIONAL REGULATORY PROTEIN"/>
    <property type="match status" value="1"/>
</dbReference>
<dbReference type="CDD" id="cd00038">
    <property type="entry name" value="CAP_ED"/>
    <property type="match status" value="1"/>
</dbReference>
<evidence type="ECO:0000313" key="7">
    <source>
        <dbReference type="Proteomes" id="UP000029692"/>
    </source>
</evidence>
<evidence type="ECO:0000313" key="6">
    <source>
        <dbReference type="EMBL" id="KGE70991.1"/>
    </source>
</evidence>
<comment type="caution">
    <text evidence="6">The sequence shown here is derived from an EMBL/GenBank/DDBJ whole genome shotgun (WGS) entry which is preliminary data.</text>
</comment>
<dbReference type="Pfam" id="PF13545">
    <property type="entry name" value="HTH_Crp_2"/>
    <property type="match status" value="1"/>
</dbReference>
<accession>A0A098QTT9</accession>
<keyword evidence="3" id="KW-0804">Transcription</keyword>
<dbReference type="SUPFAM" id="SSF46785">
    <property type="entry name" value="Winged helix' DNA-binding domain"/>
    <property type="match status" value="1"/>
</dbReference>
<dbReference type="SUPFAM" id="SSF51206">
    <property type="entry name" value="cAMP-binding domain-like"/>
    <property type="match status" value="1"/>
</dbReference>
<dbReference type="GO" id="GO:0003677">
    <property type="term" value="F:DNA binding"/>
    <property type="evidence" value="ECO:0007669"/>
    <property type="project" value="UniProtKB-KW"/>
</dbReference>
<dbReference type="InterPro" id="IPR014710">
    <property type="entry name" value="RmlC-like_jellyroll"/>
</dbReference>
<dbReference type="InterPro" id="IPR012318">
    <property type="entry name" value="HTH_CRP"/>
</dbReference>
<keyword evidence="1" id="KW-0805">Transcription regulation</keyword>
<evidence type="ECO:0000256" key="1">
    <source>
        <dbReference type="ARBA" id="ARBA00023015"/>
    </source>
</evidence>
<dbReference type="eggNOG" id="COG0664">
    <property type="taxonomic scope" value="Bacteria"/>
</dbReference>
<evidence type="ECO:0000259" key="5">
    <source>
        <dbReference type="PROSITE" id="PS51063"/>
    </source>
</evidence>
<evidence type="ECO:0008006" key="8">
    <source>
        <dbReference type="Google" id="ProtNLM"/>
    </source>
</evidence>
<keyword evidence="7" id="KW-1185">Reference proteome</keyword>
<evidence type="ECO:0000259" key="4">
    <source>
        <dbReference type="PROSITE" id="PS50042"/>
    </source>
</evidence>
<dbReference type="Proteomes" id="UP000029692">
    <property type="component" value="Unassembled WGS sequence"/>
</dbReference>
<dbReference type="SMART" id="SM00419">
    <property type="entry name" value="HTH_CRP"/>
    <property type="match status" value="1"/>
</dbReference>
<dbReference type="PRINTS" id="PR00034">
    <property type="entry name" value="HTHCRP"/>
</dbReference>
<dbReference type="RefSeq" id="WP_037549681.1">
    <property type="nucleotide sequence ID" value="NZ_JNUP01000071.1"/>
</dbReference>
<dbReference type="InterPro" id="IPR036390">
    <property type="entry name" value="WH_DNA-bd_sf"/>
</dbReference>
<evidence type="ECO:0000256" key="2">
    <source>
        <dbReference type="ARBA" id="ARBA00023125"/>
    </source>
</evidence>
<keyword evidence="2" id="KW-0238">DNA-binding</keyword>
<proteinExistence type="predicted"/>
<sequence>MSPQELIRILGLVPAFNELSIQELTSLVTKNFFPISRYEKQKRVALRSDPYEELAVILSGTLRAELNDIEGHSFIVETLAAPQVLASAVFFSSRSRFPVDLVAQTDVRIMRITRAQVFQLLQEYPPLLHGLLRDMGDRLQFLAQRLRMSQFGSIRQQLSLYILDLLSDQGDSNAPVSETASPTRTPRSGSITVTIPVTRQALADTFGVARQSLSRVLSEMEHQGLLTCRHRTLEILNLPALRGIARGVG</sequence>
<name>A0A098QTT9_9SPIO</name>
<dbReference type="AlphaFoldDB" id="A0A098QTT9"/>
<dbReference type="PROSITE" id="PS50042">
    <property type="entry name" value="CNMP_BINDING_3"/>
    <property type="match status" value="1"/>
</dbReference>
<dbReference type="Pfam" id="PF00027">
    <property type="entry name" value="cNMP_binding"/>
    <property type="match status" value="1"/>
</dbReference>
<gene>
    <name evidence="6" type="ORF">DC28_13775</name>
</gene>
<dbReference type="GO" id="GO:0003700">
    <property type="term" value="F:DNA-binding transcription factor activity"/>
    <property type="evidence" value="ECO:0007669"/>
    <property type="project" value="TreeGrafter"/>
</dbReference>
<dbReference type="InterPro" id="IPR000595">
    <property type="entry name" value="cNMP-bd_dom"/>
</dbReference>
<dbReference type="InterPro" id="IPR018490">
    <property type="entry name" value="cNMP-bd_dom_sf"/>
</dbReference>
<dbReference type="GO" id="GO:0005829">
    <property type="term" value="C:cytosol"/>
    <property type="evidence" value="ECO:0007669"/>
    <property type="project" value="TreeGrafter"/>
</dbReference>
<feature type="domain" description="HTH crp-type" evidence="5">
    <location>
        <begin position="152"/>
        <end position="239"/>
    </location>
</feature>
<dbReference type="OrthoDB" id="3176638at2"/>
<evidence type="ECO:0000256" key="3">
    <source>
        <dbReference type="ARBA" id="ARBA00023163"/>
    </source>
</evidence>
<dbReference type="Gene3D" id="2.60.120.10">
    <property type="entry name" value="Jelly Rolls"/>
    <property type="match status" value="1"/>
</dbReference>
<dbReference type="PANTHER" id="PTHR24567:SF58">
    <property type="entry name" value="CYCLIC AMP-BINDING REGULATORY PROTEIN"/>
    <property type="match status" value="1"/>
</dbReference>
<reference evidence="6 7" key="1">
    <citation type="submission" date="2014-05" db="EMBL/GenBank/DDBJ databases">
        <title>De novo Genome Sequence of Spirocheata sp.</title>
        <authorList>
            <person name="Shivani Y."/>
            <person name="Subhash Y."/>
            <person name="Tushar L."/>
            <person name="Sasikala C."/>
            <person name="Ramana C.V."/>
        </authorList>
    </citation>
    <scope>NUCLEOTIDE SEQUENCE [LARGE SCALE GENOMIC DNA]</scope>
    <source>
        <strain evidence="6 7">JC230</strain>
    </source>
</reference>
<dbReference type="InterPro" id="IPR050397">
    <property type="entry name" value="Env_Response_Regulators"/>
</dbReference>
<dbReference type="STRING" id="1480694.DC28_13775"/>
<dbReference type="PROSITE" id="PS51063">
    <property type="entry name" value="HTH_CRP_2"/>
    <property type="match status" value="1"/>
</dbReference>
<dbReference type="EMBL" id="JNUP01000071">
    <property type="protein sequence ID" value="KGE70991.1"/>
    <property type="molecule type" value="Genomic_DNA"/>
</dbReference>
<protein>
    <recommendedName>
        <fullName evidence="8">HTH crp-type domain-containing protein</fullName>
    </recommendedName>
</protein>
<feature type="domain" description="Cyclic nucleotide-binding" evidence="4">
    <location>
        <begin position="12"/>
        <end position="138"/>
    </location>
</feature>